<keyword evidence="6" id="KW-0653">Protein transport</keyword>
<keyword evidence="3" id="KW-0547">Nucleotide-binding</keyword>
<name>A0A9D1IR98_9FIRM</name>
<proteinExistence type="predicted"/>
<dbReference type="SMART" id="SM00382">
    <property type="entry name" value="AAA"/>
    <property type="match status" value="1"/>
</dbReference>
<evidence type="ECO:0000256" key="5">
    <source>
        <dbReference type="ARBA" id="ARBA00022840"/>
    </source>
</evidence>
<evidence type="ECO:0000256" key="3">
    <source>
        <dbReference type="ARBA" id="ARBA00022741"/>
    </source>
</evidence>
<reference evidence="14" key="2">
    <citation type="journal article" date="2021" name="PeerJ">
        <title>Extensive microbial diversity within the chicken gut microbiome revealed by metagenomics and culture.</title>
        <authorList>
            <person name="Gilroy R."/>
            <person name="Ravi A."/>
            <person name="Getino M."/>
            <person name="Pursley I."/>
            <person name="Horton D.L."/>
            <person name="Alikhan N.F."/>
            <person name="Baker D."/>
            <person name="Gharbi K."/>
            <person name="Hall N."/>
            <person name="Watson M."/>
            <person name="Adriaenssens E.M."/>
            <person name="Foster-Nyarko E."/>
            <person name="Jarju S."/>
            <person name="Secka A."/>
            <person name="Antonio M."/>
            <person name="Oren A."/>
            <person name="Chaudhuri R.R."/>
            <person name="La Ragione R."/>
            <person name="Hildebrand F."/>
            <person name="Pallen M.J."/>
        </authorList>
    </citation>
    <scope>NUCLEOTIDE SEQUENCE</scope>
    <source>
        <strain evidence="14">CHK193-30670</strain>
    </source>
</reference>
<dbReference type="Pfam" id="PF00005">
    <property type="entry name" value="ABC_tran"/>
    <property type="match status" value="1"/>
</dbReference>
<dbReference type="InterPro" id="IPR003593">
    <property type="entry name" value="AAA+_ATPase"/>
</dbReference>
<dbReference type="Pfam" id="PF00664">
    <property type="entry name" value="ABC_membrane"/>
    <property type="match status" value="1"/>
</dbReference>
<dbReference type="PROSITE" id="PS00211">
    <property type="entry name" value="ABC_TRANSPORTER_1"/>
    <property type="match status" value="1"/>
</dbReference>
<keyword evidence="4" id="KW-0788">Thiol protease</keyword>
<dbReference type="AlphaFoldDB" id="A0A9D1IR98"/>
<feature type="transmembrane region" description="Helical" evidence="10">
    <location>
        <begin position="293"/>
        <end position="311"/>
    </location>
</feature>
<dbReference type="InterPro" id="IPR003439">
    <property type="entry name" value="ABC_transporter-like_ATP-bd"/>
</dbReference>
<keyword evidence="7 10" id="KW-1133">Transmembrane helix</keyword>
<evidence type="ECO:0000256" key="8">
    <source>
        <dbReference type="ARBA" id="ARBA00023136"/>
    </source>
</evidence>
<dbReference type="PANTHER" id="PTHR24221:SF654">
    <property type="entry name" value="ATP-BINDING CASSETTE SUB-FAMILY B MEMBER 6"/>
    <property type="match status" value="1"/>
</dbReference>
<protein>
    <submittedName>
        <fullName evidence="14">ATP-binding cassette domain-containing protein</fullName>
    </submittedName>
</protein>
<keyword evidence="4" id="KW-0378">Hydrolase</keyword>
<evidence type="ECO:0000256" key="7">
    <source>
        <dbReference type="ARBA" id="ARBA00022989"/>
    </source>
</evidence>
<dbReference type="Gene3D" id="1.20.1560.10">
    <property type="entry name" value="ABC transporter type 1, transmembrane domain"/>
    <property type="match status" value="1"/>
</dbReference>
<dbReference type="GO" id="GO:0016887">
    <property type="term" value="F:ATP hydrolysis activity"/>
    <property type="evidence" value="ECO:0007669"/>
    <property type="project" value="InterPro"/>
</dbReference>
<sequence>MANYKYEEVIKIEKYFVKQKSVNDCAAACLTMIFKIYGLDIDIDEVKNEMIMDSEGANAYEIIRIAKKHGINAFGYKDFDVNKAISFPFIAHTINNKMQHFVVVIKVTLENVYVLDPAKGNLKLSKEDFNKVFTGVIIGFKENKYALKNILKDKKFIGIITLLIIFLSILNVSYSYVLSFIVNNLNTKLLFSFIFLLFVLGLLKEIITFIKKRLLLDLQVKTDLRITLPTIRRILSLPLKAYSNLALGNLTSKFNDLSFIKEMAYYVSEVLFVDLIIIFVFLLSILFINVKLFFVNVFVFLLIFLLNKRFYKKYHYRTYDLQVKNEQLESLITDTLNGIINVKNLSKEYYFNKNLKNKYKNLINDYNTTSFIYIKKEFIFKIIFTILYFLCFIILTNTNITSVNLLFIIYIEMVLLDEISTLYNIWPIYANYKSAKKRLDDIYDINEVKTGFQIRSINSITFNNLNYKYDNKLILKNINLKIDKGTFTLISGKSGVGKTTLFKILTKQLSIRDNMLFIDNVDINDIEDFSLRRKITYVDQKARLFNKTIYENIYLGSKNTLGKNVKKIIDDMILKNNLSYNYVIDNINANISGGQRQLIIIAQSLVNQSNVIIFDETTSQLDEALEKEILCAIKKDYPLKTIILISHRMTNKDMFDNVVILENANKTKKED</sequence>
<evidence type="ECO:0000256" key="4">
    <source>
        <dbReference type="ARBA" id="ARBA00022807"/>
    </source>
</evidence>
<evidence type="ECO:0000259" key="11">
    <source>
        <dbReference type="PROSITE" id="PS50893"/>
    </source>
</evidence>
<comment type="subcellular location">
    <subcellularLocation>
        <location evidence="1">Cell membrane</location>
        <topology evidence="1">Multi-pass membrane protein</topology>
    </subcellularLocation>
</comment>
<evidence type="ECO:0000256" key="6">
    <source>
        <dbReference type="ARBA" id="ARBA00022927"/>
    </source>
</evidence>
<dbReference type="CDD" id="cd03228">
    <property type="entry name" value="ABCC_MRP_Like"/>
    <property type="match status" value="1"/>
</dbReference>
<feature type="transmembrane region" description="Helical" evidence="10">
    <location>
        <begin position="263"/>
        <end position="287"/>
    </location>
</feature>
<keyword evidence="5 14" id="KW-0067">ATP-binding</keyword>
<keyword evidence="9" id="KW-0080">Bacteriocin transport</keyword>
<dbReference type="EMBL" id="DVMT01000053">
    <property type="protein sequence ID" value="HIU40687.1"/>
    <property type="molecule type" value="Genomic_DNA"/>
</dbReference>
<dbReference type="InterPro" id="IPR017871">
    <property type="entry name" value="ABC_transporter-like_CS"/>
</dbReference>
<dbReference type="PANTHER" id="PTHR24221">
    <property type="entry name" value="ATP-BINDING CASSETTE SUB-FAMILY B"/>
    <property type="match status" value="1"/>
</dbReference>
<feature type="transmembrane region" description="Helical" evidence="10">
    <location>
        <begin position="378"/>
        <end position="395"/>
    </location>
</feature>
<evidence type="ECO:0000256" key="2">
    <source>
        <dbReference type="ARBA" id="ARBA00022692"/>
    </source>
</evidence>
<dbReference type="GO" id="GO:0005886">
    <property type="term" value="C:plasma membrane"/>
    <property type="evidence" value="ECO:0007669"/>
    <property type="project" value="UniProtKB-SubCell"/>
</dbReference>
<feature type="domain" description="Peptidase C39" evidence="13">
    <location>
        <begin position="19"/>
        <end position="140"/>
    </location>
</feature>
<keyword evidence="4" id="KW-0645">Protease</keyword>
<organism evidence="14 15">
    <name type="scientific">Candidatus Aphodocola excrementigallinarum</name>
    <dbReference type="NCBI Taxonomy" id="2840670"/>
    <lineage>
        <taxon>Bacteria</taxon>
        <taxon>Bacillati</taxon>
        <taxon>Bacillota</taxon>
        <taxon>Bacilli</taxon>
        <taxon>Candidatus Aphodocola</taxon>
    </lineage>
</organism>
<dbReference type="PROSITE" id="PS50929">
    <property type="entry name" value="ABC_TM1F"/>
    <property type="match status" value="1"/>
</dbReference>
<keyword evidence="6" id="KW-0813">Transport</keyword>
<dbReference type="GO" id="GO:0140359">
    <property type="term" value="F:ABC-type transporter activity"/>
    <property type="evidence" value="ECO:0007669"/>
    <property type="project" value="InterPro"/>
</dbReference>
<dbReference type="GO" id="GO:0043213">
    <property type="term" value="P:bacteriocin transport"/>
    <property type="evidence" value="ECO:0007669"/>
    <property type="project" value="UniProtKB-KW"/>
</dbReference>
<dbReference type="InterPro" id="IPR039421">
    <property type="entry name" value="Type_1_exporter"/>
</dbReference>
<dbReference type="GO" id="GO:0005524">
    <property type="term" value="F:ATP binding"/>
    <property type="evidence" value="ECO:0007669"/>
    <property type="project" value="UniProtKB-KW"/>
</dbReference>
<dbReference type="InterPro" id="IPR027417">
    <property type="entry name" value="P-loop_NTPase"/>
</dbReference>
<feature type="transmembrane region" description="Helical" evidence="10">
    <location>
        <begin position="407"/>
        <end position="429"/>
    </location>
</feature>
<feature type="domain" description="ABC transporter" evidence="11">
    <location>
        <begin position="460"/>
        <end position="671"/>
    </location>
</feature>
<dbReference type="GO" id="GO:0006508">
    <property type="term" value="P:proteolysis"/>
    <property type="evidence" value="ECO:0007669"/>
    <property type="project" value="InterPro"/>
</dbReference>
<evidence type="ECO:0000256" key="10">
    <source>
        <dbReference type="SAM" id="Phobius"/>
    </source>
</evidence>
<dbReference type="PROSITE" id="PS50990">
    <property type="entry name" value="PEPTIDASE_C39"/>
    <property type="match status" value="1"/>
</dbReference>
<dbReference type="GO" id="GO:0015031">
    <property type="term" value="P:protein transport"/>
    <property type="evidence" value="ECO:0007669"/>
    <property type="project" value="UniProtKB-KW"/>
</dbReference>
<gene>
    <name evidence="14" type="ORF">IAB68_05250</name>
</gene>
<dbReference type="SUPFAM" id="SSF90123">
    <property type="entry name" value="ABC transporter transmembrane region"/>
    <property type="match status" value="1"/>
</dbReference>
<comment type="caution">
    <text evidence="14">The sequence shown here is derived from an EMBL/GenBank/DDBJ whole genome shotgun (WGS) entry which is preliminary data.</text>
</comment>
<feature type="transmembrane region" description="Helical" evidence="10">
    <location>
        <begin position="189"/>
        <end position="210"/>
    </location>
</feature>
<evidence type="ECO:0000259" key="12">
    <source>
        <dbReference type="PROSITE" id="PS50929"/>
    </source>
</evidence>
<accession>A0A9D1IR98</accession>
<dbReference type="GO" id="GO:0008234">
    <property type="term" value="F:cysteine-type peptidase activity"/>
    <property type="evidence" value="ECO:0007669"/>
    <property type="project" value="UniProtKB-KW"/>
</dbReference>
<evidence type="ECO:0000313" key="15">
    <source>
        <dbReference type="Proteomes" id="UP000824074"/>
    </source>
</evidence>
<feature type="domain" description="ABC transmembrane type-1" evidence="12">
    <location>
        <begin position="159"/>
        <end position="431"/>
    </location>
</feature>
<feature type="transmembrane region" description="Helical" evidence="10">
    <location>
        <begin position="156"/>
        <end position="177"/>
    </location>
</feature>
<dbReference type="Gene3D" id="3.40.50.300">
    <property type="entry name" value="P-loop containing nucleotide triphosphate hydrolases"/>
    <property type="match status" value="1"/>
</dbReference>
<dbReference type="InterPro" id="IPR005074">
    <property type="entry name" value="Peptidase_C39"/>
</dbReference>
<evidence type="ECO:0000256" key="1">
    <source>
        <dbReference type="ARBA" id="ARBA00004651"/>
    </source>
</evidence>
<dbReference type="Proteomes" id="UP000824074">
    <property type="component" value="Unassembled WGS sequence"/>
</dbReference>
<dbReference type="GO" id="GO:0034040">
    <property type="term" value="F:ATPase-coupled lipid transmembrane transporter activity"/>
    <property type="evidence" value="ECO:0007669"/>
    <property type="project" value="TreeGrafter"/>
</dbReference>
<dbReference type="InterPro" id="IPR011527">
    <property type="entry name" value="ABC1_TM_dom"/>
</dbReference>
<dbReference type="Pfam" id="PF03412">
    <property type="entry name" value="Peptidase_C39"/>
    <property type="match status" value="1"/>
</dbReference>
<keyword evidence="2 10" id="KW-0812">Transmembrane</keyword>
<evidence type="ECO:0000259" key="13">
    <source>
        <dbReference type="PROSITE" id="PS50990"/>
    </source>
</evidence>
<dbReference type="InterPro" id="IPR036640">
    <property type="entry name" value="ABC1_TM_sf"/>
</dbReference>
<dbReference type="SUPFAM" id="SSF52540">
    <property type="entry name" value="P-loop containing nucleoside triphosphate hydrolases"/>
    <property type="match status" value="1"/>
</dbReference>
<evidence type="ECO:0000256" key="9">
    <source>
        <dbReference type="ARBA" id="ARBA00043264"/>
    </source>
</evidence>
<dbReference type="Gene3D" id="3.90.70.10">
    <property type="entry name" value="Cysteine proteinases"/>
    <property type="match status" value="1"/>
</dbReference>
<reference evidence="14" key="1">
    <citation type="submission" date="2020-10" db="EMBL/GenBank/DDBJ databases">
        <authorList>
            <person name="Gilroy R."/>
        </authorList>
    </citation>
    <scope>NUCLEOTIDE SEQUENCE</scope>
    <source>
        <strain evidence="14">CHK193-30670</strain>
    </source>
</reference>
<dbReference type="PROSITE" id="PS50893">
    <property type="entry name" value="ABC_TRANSPORTER_2"/>
    <property type="match status" value="1"/>
</dbReference>
<keyword evidence="8 10" id="KW-0472">Membrane</keyword>
<evidence type="ECO:0000313" key="14">
    <source>
        <dbReference type="EMBL" id="HIU40687.1"/>
    </source>
</evidence>